<dbReference type="CDD" id="cd02440">
    <property type="entry name" value="AdoMet_MTases"/>
    <property type="match status" value="1"/>
</dbReference>
<accession>A0ABT1WXF5</accession>
<dbReference type="InterPro" id="IPR041698">
    <property type="entry name" value="Methyltransf_25"/>
</dbReference>
<protein>
    <submittedName>
        <fullName evidence="4">Class I SAM-dependent methyltransferase</fullName>
    </submittedName>
</protein>
<comment type="caution">
    <text evidence="4">The sequence shown here is derived from an EMBL/GenBank/DDBJ whole genome shotgun (WGS) entry which is preliminary data.</text>
</comment>
<feature type="domain" description="Methyltransferase" evidence="3">
    <location>
        <begin position="119"/>
        <end position="211"/>
    </location>
</feature>
<dbReference type="SUPFAM" id="SSF53335">
    <property type="entry name" value="S-adenosyl-L-methionine-dependent methyltransferases"/>
    <property type="match status" value="1"/>
</dbReference>
<keyword evidence="2" id="KW-0808">Transferase</keyword>
<keyword evidence="5" id="KW-1185">Reference proteome</keyword>
<dbReference type="Gene3D" id="3.40.50.150">
    <property type="entry name" value="Vaccinia Virus protein VP39"/>
    <property type="match status" value="1"/>
</dbReference>
<dbReference type="GO" id="GO:0032259">
    <property type="term" value="P:methylation"/>
    <property type="evidence" value="ECO:0007669"/>
    <property type="project" value="UniProtKB-KW"/>
</dbReference>
<dbReference type="Pfam" id="PF13649">
    <property type="entry name" value="Methyltransf_25"/>
    <property type="match status" value="1"/>
</dbReference>
<dbReference type="PANTHER" id="PTHR43861:SF1">
    <property type="entry name" value="TRANS-ACONITATE 2-METHYLTRANSFERASE"/>
    <property type="match status" value="1"/>
</dbReference>
<proteinExistence type="predicted"/>
<name>A0ABT1WXF5_9PROT</name>
<organism evidence="4 5">
    <name type="scientific">Roseomonas populi</name>
    <dbReference type="NCBI Taxonomy" id="3121582"/>
    <lineage>
        <taxon>Bacteria</taxon>
        <taxon>Pseudomonadati</taxon>
        <taxon>Pseudomonadota</taxon>
        <taxon>Alphaproteobacteria</taxon>
        <taxon>Acetobacterales</taxon>
        <taxon>Roseomonadaceae</taxon>
        <taxon>Roseomonas</taxon>
    </lineage>
</organism>
<evidence type="ECO:0000313" key="4">
    <source>
        <dbReference type="EMBL" id="MCR0980512.1"/>
    </source>
</evidence>
<dbReference type="Proteomes" id="UP001524642">
    <property type="component" value="Unassembled WGS sequence"/>
</dbReference>
<keyword evidence="1 4" id="KW-0489">Methyltransferase</keyword>
<reference evidence="4 5" key="1">
    <citation type="submission" date="2022-06" db="EMBL/GenBank/DDBJ databases">
        <title>Roseomonas CN29.</title>
        <authorList>
            <person name="Cheng Y."/>
            <person name="He X."/>
        </authorList>
    </citation>
    <scope>NUCLEOTIDE SEQUENCE [LARGE SCALE GENOMIC DNA]</scope>
    <source>
        <strain evidence="4 5">CN29</strain>
    </source>
</reference>
<dbReference type="EMBL" id="JANJOU010000001">
    <property type="protein sequence ID" value="MCR0980512.1"/>
    <property type="molecule type" value="Genomic_DNA"/>
</dbReference>
<gene>
    <name evidence="4" type="ORF">NRP21_00425</name>
</gene>
<sequence>MRVLRSLEELDEALAECDRAERISDDAMRVVFGTFRIDPPAGMPEDPFSDAYREAQMGIYATIAGRGYALENEATPLDVDAALRRPFPYSTGSGTTAGEHLMGIGFALRAMALPPGSRVLEFGPGWGNTTLELARLGHHVTCVDVEPRFCELIRRRAEREGLSIEVVHDDFFWAERSGATFDAVLFFECFHHCADHLRLLRALQARVAEGGRLFFGGEPITADFPQPWGVRLDGNSLWAIRKNGWLELGFHEDYFQRALARAGWSGRRIPCADPSWATVWEARRLTRTALHLPATDERVHTAVGRRENGAIVLDGRAGTGLFGPYLPLARGGWTARLRFRPGAPAMGGAVMDISTGNGASRIAARAVQGEALIAEGWTASLPFTAAEDLIGVEVRLFCEAGFAAVLDGVELVPEEGG</sequence>
<evidence type="ECO:0000259" key="3">
    <source>
        <dbReference type="Pfam" id="PF13649"/>
    </source>
</evidence>
<dbReference type="InterPro" id="IPR029063">
    <property type="entry name" value="SAM-dependent_MTases_sf"/>
</dbReference>
<dbReference type="GO" id="GO:0008168">
    <property type="term" value="F:methyltransferase activity"/>
    <property type="evidence" value="ECO:0007669"/>
    <property type="project" value="UniProtKB-KW"/>
</dbReference>
<evidence type="ECO:0000256" key="2">
    <source>
        <dbReference type="ARBA" id="ARBA00022679"/>
    </source>
</evidence>
<dbReference type="RefSeq" id="WP_257714198.1">
    <property type="nucleotide sequence ID" value="NZ_JANJOU010000001.1"/>
</dbReference>
<dbReference type="PANTHER" id="PTHR43861">
    <property type="entry name" value="TRANS-ACONITATE 2-METHYLTRANSFERASE-RELATED"/>
    <property type="match status" value="1"/>
</dbReference>
<evidence type="ECO:0000313" key="5">
    <source>
        <dbReference type="Proteomes" id="UP001524642"/>
    </source>
</evidence>
<evidence type="ECO:0000256" key="1">
    <source>
        <dbReference type="ARBA" id="ARBA00022603"/>
    </source>
</evidence>